<dbReference type="PROSITE" id="PS52016">
    <property type="entry name" value="TONB_DEPENDENT_REC_3"/>
    <property type="match status" value="1"/>
</dbReference>
<dbReference type="Gene3D" id="2.40.170.20">
    <property type="entry name" value="TonB-dependent receptor, beta-barrel domain"/>
    <property type="match status" value="1"/>
</dbReference>
<dbReference type="KEGG" id="asu:Asuc_1842"/>
<proteinExistence type="inferred from homology"/>
<keyword evidence="4 7" id="KW-0812">Transmembrane</keyword>
<dbReference type="GO" id="GO:0009279">
    <property type="term" value="C:cell outer membrane"/>
    <property type="evidence" value="ECO:0007669"/>
    <property type="project" value="UniProtKB-SubCell"/>
</dbReference>
<evidence type="ECO:0000256" key="2">
    <source>
        <dbReference type="ARBA" id="ARBA00022448"/>
    </source>
</evidence>
<keyword evidence="10" id="KW-1185">Reference proteome</keyword>
<keyword evidence="6 7" id="KW-0998">Cell outer membrane</keyword>
<dbReference type="SUPFAM" id="SSF56935">
    <property type="entry name" value="Porins"/>
    <property type="match status" value="1"/>
</dbReference>
<dbReference type="HOGENOM" id="CLU_012991_0_0_6"/>
<evidence type="ECO:0000256" key="3">
    <source>
        <dbReference type="ARBA" id="ARBA00022452"/>
    </source>
</evidence>
<feature type="chain" id="PRO_5002704200" evidence="8">
    <location>
        <begin position="23"/>
        <end position="843"/>
    </location>
</feature>
<evidence type="ECO:0000256" key="6">
    <source>
        <dbReference type="ARBA" id="ARBA00023237"/>
    </source>
</evidence>
<evidence type="ECO:0000256" key="5">
    <source>
        <dbReference type="ARBA" id="ARBA00023136"/>
    </source>
</evidence>
<comment type="subcellular location">
    <subcellularLocation>
        <location evidence="1 7">Cell outer membrane</location>
        <topology evidence="1 7">Multi-pass membrane protein</topology>
    </subcellularLocation>
</comment>
<name>A6VQE6_ACTSZ</name>
<keyword evidence="3 7" id="KW-1134">Transmembrane beta strand</keyword>
<dbReference type="OrthoDB" id="9766643at2"/>
<dbReference type="Gene3D" id="2.170.130.10">
    <property type="entry name" value="TonB-dependent receptor, plug domain"/>
    <property type="match status" value="1"/>
</dbReference>
<dbReference type="InterPro" id="IPR037066">
    <property type="entry name" value="Plug_dom_sf"/>
</dbReference>
<keyword evidence="5 7" id="KW-0472">Membrane</keyword>
<dbReference type="InterPro" id="IPR039426">
    <property type="entry name" value="TonB-dep_rcpt-like"/>
</dbReference>
<dbReference type="AlphaFoldDB" id="A6VQE6"/>
<dbReference type="EMBL" id="CP000746">
    <property type="protein sequence ID" value="ABR75193.1"/>
    <property type="molecule type" value="Genomic_DNA"/>
</dbReference>
<keyword evidence="8" id="KW-0732">Signal</keyword>
<evidence type="ECO:0000256" key="1">
    <source>
        <dbReference type="ARBA" id="ARBA00004571"/>
    </source>
</evidence>
<organism evidence="9 10">
    <name type="scientific">Actinobacillus succinogenes (strain ATCC 55618 / DSM 22257 / CCUG 43843 / 130Z)</name>
    <dbReference type="NCBI Taxonomy" id="339671"/>
    <lineage>
        <taxon>Bacteria</taxon>
        <taxon>Pseudomonadati</taxon>
        <taxon>Pseudomonadota</taxon>
        <taxon>Gammaproteobacteria</taxon>
        <taxon>Pasteurellales</taxon>
        <taxon>Pasteurellaceae</taxon>
        <taxon>Actinobacillus</taxon>
    </lineage>
</organism>
<dbReference type="eggNOG" id="COG1629">
    <property type="taxonomic scope" value="Bacteria"/>
</dbReference>
<evidence type="ECO:0000256" key="7">
    <source>
        <dbReference type="PROSITE-ProRule" id="PRU01360"/>
    </source>
</evidence>
<keyword evidence="9" id="KW-0675">Receptor</keyword>
<evidence type="ECO:0000256" key="8">
    <source>
        <dbReference type="SAM" id="SignalP"/>
    </source>
</evidence>
<evidence type="ECO:0000313" key="10">
    <source>
        <dbReference type="Proteomes" id="UP000001114"/>
    </source>
</evidence>
<dbReference type="STRING" id="339671.Asuc_1842"/>
<feature type="signal peptide" evidence="8">
    <location>
        <begin position="1"/>
        <end position="22"/>
    </location>
</feature>
<dbReference type="RefSeq" id="WP_012073570.1">
    <property type="nucleotide sequence ID" value="NC_009655.1"/>
</dbReference>
<sequence>MQKTKLALLFAGIFAMPATAHAEETEISTSEDLGIETLETIVVQDTSFSQQIGTQKITEAQIKRRPSTNGNITELLKSNPTVAFSNQAETSIGAGEIKPEEISFHGEKFYNNNFTVDGITNNDNMNPASGNATLNAQNGMEVYELPSEGSQSMWIDSSLLKSVEAFDSNVSAKYGNFTGGVVNAEIKDPEFDKQHGRISYRTTRGSWAKFHVQDKNVDDFYKANRYDFQPEFTKNIYSVSVSQPLSENTSLLFSYNRTESDIKYLHPYLYYTDNPLGYVTETQKRVNETYLLKGVHIAENGDIWKATFMYSPHKSKSFKPNVVGGGYSNNGGGYNFNLTWDKEYDNLKMNTVFSYKRVGNEIEHDVDTYRRYVSTGASGGTIDWRSNSSGYALYGGYGSYKTQKDTYTIKQNYSLKEFDLGDTSHKLIFGWSAELAQAKYKRDHEAWQYYYESANISCNGMNECIEGEQYATSAQAYAAKNVKVNDSSYAAYIEDRIKWKNVDLNLGARVDYNQYLKNVNVAPRISINYDVFSDGNTNIFGGYNRYYANSMLAYKLREGIGNRDRWYRNASTNYVWTLRASGTSYPYATSDLETPYSDEFVLGVGQKMWGIDTVLKWVHRNGRDQFTRKTINGYYTLTNDGWSKNDNITLSFDKIGEYKFKYANMDWGLSFRYNKNETSGSNYDANATYFDNEYAVYNGRLIQADDLPSNDYNSKWAATLNVNTEFPSIRLTWDQRLSWVGAYDYIKATSTSINCQYSNYQSICGSLYGQDIDATVYEDASIGSQLLLDWRFAYKQPITKDQYIEITLDVNNVLDSKAKASSSGSTIYYKMGRNFWLGASYNW</sequence>
<protein>
    <submittedName>
        <fullName evidence="9">TonB-dependent receptor plug</fullName>
    </submittedName>
</protein>
<dbReference type="InterPro" id="IPR036942">
    <property type="entry name" value="Beta-barrel_TonB_sf"/>
</dbReference>
<gene>
    <name evidence="9" type="ordered locus">Asuc_1842</name>
</gene>
<accession>A6VQE6</accession>
<evidence type="ECO:0000256" key="4">
    <source>
        <dbReference type="ARBA" id="ARBA00022692"/>
    </source>
</evidence>
<dbReference type="Proteomes" id="UP000001114">
    <property type="component" value="Chromosome"/>
</dbReference>
<keyword evidence="2 7" id="KW-0813">Transport</keyword>
<comment type="similarity">
    <text evidence="7">Belongs to the TonB-dependent receptor family.</text>
</comment>
<evidence type="ECO:0000313" key="9">
    <source>
        <dbReference type="EMBL" id="ABR75193.1"/>
    </source>
</evidence>
<reference evidence="10" key="1">
    <citation type="journal article" date="2010" name="BMC Genomics">
        <title>A genomic perspective on the potential of Actinobacillus succinogenes for industrial succinate production.</title>
        <authorList>
            <person name="McKinlay J.B."/>
            <person name="Laivenieks M."/>
            <person name="Schindler B.D."/>
            <person name="McKinlay A.A."/>
            <person name="Siddaramappa S."/>
            <person name="Challacombe J.F."/>
            <person name="Lowry S.R."/>
            <person name="Clum A."/>
            <person name="Lapidus A.L."/>
            <person name="Burkhart K.B."/>
            <person name="Harkins V."/>
            <person name="Vieille C."/>
        </authorList>
    </citation>
    <scope>NUCLEOTIDE SEQUENCE [LARGE SCALE GENOMIC DNA]</scope>
    <source>
        <strain evidence="10">ATCC 55618 / DSM 22257 / CCUG 43843 / 130Z</strain>
    </source>
</reference>